<comment type="caution">
    <text evidence="1">The sequence shown here is derived from an EMBL/GenBank/DDBJ whole genome shotgun (WGS) entry which is preliminary data.</text>
</comment>
<dbReference type="RefSeq" id="WP_271870723.1">
    <property type="nucleotide sequence ID" value="NZ_JAOTGU010000019.1"/>
</dbReference>
<proteinExistence type="predicted"/>
<name>A0A9X3WAJ5_LACAM</name>
<evidence type="ECO:0000313" key="2">
    <source>
        <dbReference type="Proteomes" id="UP001143700"/>
    </source>
</evidence>
<sequence length="136" mass="15642">MSEDQFRVNLVKDMAIKLRLKSLHLGDGIAASNQIFTKSEPKEAGFHGIVGYLVKTNNDKYSVLERGTIFYHAQSERILQQAREYRERVIAKFESNSIQGVVRKLKHEYTFVAPVNIKTESTIWDGMDSYEKEQDA</sequence>
<reference evidence="1" key="1">
    <citation type="journal article" date="2022" name="Microorganisms">
        <title>Antibiotic Susceptibility, Resistance Gene Determinants and Corresponding Genomic Regions in Lactobacillus amylovorus Isolates Derived from Wild Boars and Domestic Pigs.</title>
        <authorList>
            <person name="Moravkova M."/>
            <person name="Kostovova I."/>
            <person name="Kavanova K."/>
            <person name="Pechar R."/>
            <person name="Stanek S."/>
            <person name="Brychta A."/>
            <person name="Zeman M."/>
            <person name="Kubasova T."/>
        </authorList>
    </citation>
    <scope>NUCLEOTIDE SEQUENCE</scope>
    <source>
        <strain evidence="1">M356A</strain>
    </source>
</reference>
<dbReference type="AlphaFoldDB" id="A0A9X3WAJ5"/>
<organism evidence="1 2">
    <name type="scientific">Lactobacillus amylovorus</name>
    <dbReference type="NCBI Taxonomy" id="1604"/>
    <lineage>
        <taxon>Bacteria</taxon>
        <taxon>Bacillati</taxon>
        <taxon>Bacillota</taxon>
        <taxon>Bacilli</taxon>
        <taxon>Lactobacillales</taxon>
        <taxon>Lactobacillaceae</taxon>
        <taxon>Lactobacillus</taxon>
    </lineage>
</organism>
<dbReference type="EMBL" id="JAOTGU010000019">
    <property type="protein sequence ID" value="MDB6262796.1"/>
    <property type="molecule type" value="Genomic_DNA"/>
</dbReference>
<accession>A0A9X3WAJ5</accession>
<evidence type="ECO:0000313" key="1">
    <source>
        <dbReference type="EMBL" id="MDB6262796.1"/>
    </source>
</evidence>
<dbReference type="Proteomes" id="UP001143700">
    <property type="component" value="Unassembled WGS sequence"/>
</dbReference>
<reference evidence="1" key="2">
    <citation type="submission" date="2022-10" db="EMBL/GenBank/DDBJ databases">
        <authorList>
            <person name="Kostovova I."/>
            <person name="Moravkova M."/>
            <person name="Pechar R."/>
        </authorList>
    </citation>
    <scope>NUCLEOTIDE SEQUENCE</scope>
    <source>
        <strain evidence="1">M356A</strain>
    </source>
</reference>
<protein>
    <submittedName>
        <fullName evidence="1">Uncharacterized protein</fullName>
    </submittedName>
</protein>
<gene>
    <name evidence="1" type="ORF">ODV15_09610</name>
</gene>